<name>A0A0F9G6Q0_9ZZZZ</name>
<dbReference type="EMBL" id="LAZR01018940">
    <property type="protein sequence ID" value="KKL94383.1"/>
    <property type="molecule type" value="Genomic_DNA"/>
</dbReference>
<protein>
    <submittedName>
        <fullName evidence="1">Uncharacterized protein</fullName>
    </submittedName>
</protein>
<sequence>MGVNLLTQTTVVIKFKLLFYMEIHDPHANFIKIIKFMS</sequence>
<reference evidence="1" key="1">
    <citation type="journal article" date="2015" name="Nature">
        <title>Complex archaea that bridge the gap between prokaryotes and eukaryotes.</title>
        <authorList>
            <person name="Spang A."/>
            <person name="Saw J.H."/>
            <person name="Jorgensen S.L."/>
            <person name="Zaremba-Niedzwiedzka K."/>
            <person name="Martijn J."/>
            <person name="Lind A.E."/>
            <person name="van Eijk R."/>
            <person name="Schleper C."/>
            <person name="Guy L."/>
            <person name="Ettema T.J."/>
        </authorList>
    </citation>
    <scope>NUCLEOTIDE SEQUENCE</scope>
</reference>
<gene>
    <name evidence="1" type="ORF">LCGC14_1865240</name>
</gene>
<proteinExistence type="predicted"/>
<comment type="caution">
    <text evidence="1">The sequence shown here is derived from an EMBL/GenBank/DDBJ whole genome shotgun (WGS) entry which is preliminary data.</text>
</comment>
<organism evidence="1">
    <name type="scientific">marine sediment metagenome</name>
    <dbReference type="NCBI Taxonomy" id="412755"/>
    <lineage>
        <taxon>unclassified sequences</taxon>
        <taxon>metagenomes</taxon>
        <taxon>ecological metagenomes</taxon>
    </lineage>
</organism>
<evidence type="ECO:0000313" key="1">
    <source>
        <dbReference type="EMBL" id="KKL94383.1"/>
    </source>
</evidence>
<accession>A0A0F9G6Q0</accession>
<dbReference type="AlphaFoldDB" id="A0A0F9G6Q0"/>